<dbReference type="OrthoDB" id="5488639at2"/>
<proteinExistence type="predicted"/>
<protein>
    <submittedName>
        <fullName evidence="1">ATP-binding protein</fullName>
    </submittedName>
</protein>
<organism evidence="1 2">
    <name type="scientific">Beggiatoa leptomitoformis</name>
    <dbReference type="NCBI Taxonomy" id="288004"/>
    <lineage>
        <taxon>Bacteria</taxon>
        <taxon>Pseudomonadati</taxon>
        <taxon>Pseudomonadota</taxon>
        <taxon>Gammaproteobacteria</taxon>
        <taxon>Thiotrichales</taxon>
        <taxon>Thiotrichaceae</taxon>
        <taxon>Beggiatoa</taxon>
    </lineage>
</organism>
<dbReference type="AlphaFoldDB" id="A0A2N9YJD5"/>
<keyword evidence="2" id="KW-1185">Reference proteome</keyword>
<dbReference type="Gene3D" id="3.30.565.10">
    <property type="entry name" value="Histidine kinase-like ATPase, C-terminal domain"/>
    <property type="match status" value="1"/>
</dbReference>
<keyword evidence="1" id="KW-0067">ATP-binding</keyword>
<dbReference type="SUPFAM" id="SSF55874">
    <property type="entry name" value="ATPase domain of HSP90 chaperone/DNA topoisomerase II/histidine kinase"/>
    <property type="match status" value="1"/>
</dbReference>
<accession>A0A2N9YJD5</accession>
<sequence>MTSDEQLPILHAPSKAYRIFGDFTFEPTADREYLELGFSPSSVPLRQRWRNNGLSASFLGDYLTTFFPIDDANPSSIKRRKKIKGAVTYIANELLENAMKFSIEGSHLPVSIHLQLHSDRIIFYVTNSVVPGTTDKFYRFIEELRNSDPQELYIQQVEKNMEDEEGSSSGLGLLTMMNDYGASVAWRFDTIQIEPEETMVTTMVQLIV</sequence>
<dbReference type="InterPro" id="IPR036890">
    <property type="entry name" value="HATPase_C_sf"/>
</dbReference>
<keyword evidence="1" id="KW-0547">Nucleotide-binding</keyword>
<evidence type="ECO:0000313" key="2">
    <source>
        <dbReference type="Proteomes" id="UP000234271"/>
    </source>
</evidence>
<name>A0A2N9YJD5_9GAMM</name>
<reference evidence="2" key="1">
    <citation type="submission" date="2016-12" db="EMBL/GenBank/DDBJ databases">
        <title>Complete Genome Sequence of Beggiatoa leptomitiformis D-401.</title>
        <authorList>
            <person name="Fomenkov A."/>
            <person name="Vincze T."/>
            <person name="Grabovich M."/>
            <person name="Anton B.P."/>
            <person name="Dubinina G."/>
            <person name="Orlova M."/>
            <person name="Belousova E."/>
            <person name="Roberts R.J."/>
        </authorList>
    </citation>
    <scope>NUCLEOTIDE SEQUENCE [LARGE SCALE GENOMIC DNA]</scope>
    <source>
        <strain evidence="2">D-401</strain>
    </source>
</reference>
<dbReference type="Proteomes" id="UP000234271">
    <property type="component" value="Chromosome"/>
</dbReference>
<dbReference type="KEGG" id="blep:AL038_12275"/>
<gene>
    <name evidence="1" type="ORF">BLE401_11990</name>
</gene>
<dbReference type="EMBL" id="CP018889">
    <property type="protein sequence ID" value="AUI70620.1"/>
    <property type="molecule type" value="Genomic_DNA"/>
</dbReference>
<dbReference type="NCBIfam" id="NF047703">
    <property type="entry name" value="slr1658_superfam"/>
    <property type="match status" value="1"/>
</dbReference>
<dbReference type="GO" id="GO:0005524">
    <property type="term" value="F:ATP binding"/>
    <property type="evidence" value="ECO:0007669"/>
    <property type="project" value="UniProtKB-KW"/>
</dbReference>
<dbReference type="InterPro" id="IPR058084">
    <property type="entry name" value="Slr1658-like"/>
</dbReference>
<evidence type="ECO:0000313" key="1">
    <source>
        <dbReference type="EMBL" id="AUI70620.1"/>
    </source>
</evidence>